<dbReference type="AlphaFoldDB" id="A0A314UWT5"/>
<dbReference type="STRING" id="2094558.A0A314UWT5"/>
<sequence>MCPVNCFRPDPVCGVDGVTYWCGCQEAQCAGVKVAKLGFCEVAKPPMGYDNYSNRRYRCVVTLSLTDRCHDQ</sequence>
<evidence type="ECO:0000313" key="1">
    <source>
        <dbReference type="EMBL" id="PQM41276.1"/>
    </source>
</evidence>
<name>A0A314UWT5_PRUYE</name>
<protein>
    <recommendedName>
        <fullName evidence="3">Kazal-like domain-containing protein</fullName>
    </recommendedName>
</protein>
<evidence type="ECO:0000313" key="2">
    <source>
        <dbReference type="Proteomes" id="UP000250321"/>
    </source>
</evidence>
<dbReference type="Gene3D" id="3.30.60.30">
    <property type="match status" value="1"/>
</dbReference>
<dbReference type="OrthoDB" id="1916993at2759"/>
<gene>
    <name evidence="1" type="ORF">Pyn_13373</name>
</gene>
<reference evidence="1 2" key="1">
    <citation type="submission" date="2018-02" db="EMBL/GenBank/DDBJ databases">
        <title>Draft genome of wild Prunus yedoensis var. nudiflora.</title>
        <authorList>
            <person name="Baek S."/>
            <person name="Kim J.-H."/>
            <person name="Choi K."/>
            <person name="Kim G.-B."/>
            <person name="Cho A."/>
            <person name="Jang H."/>
            <person name="Shin C.-H."/>
            <person name="Yu H.-J."/>
            <person name="Mun J.-H."/>
        </authorList>
    </citation>
    <scope>NUCLEOTIDE SEQUENCE [LARGE SCALE GENOMIC DNA]</scope>
    <source>
        <strain evidence="2">cv. Jeju island</strain>
        <tissue evidence="1">Leaf</tissue>
    </source>
</reference>
<accession>A0A314UWT5</accession>
<keyword evidence="2" id="KW-1185">Reference proteome</keyword>
<dbReference type="EMBL" id="PJQY01002975">
    <property type="protein sequence ID" value="PQM41276.1"/>
    <property type="molecule type" value="Genomic_DNA"/>
</dbReference>
<dbReference type="PANTHER" id="PTHR34376">
    <property type="entry name" value="SERINE PROTEASE INHIBITOR, KAZAL-TYPE FAMILY PROTEIN"/>
    <property type="match status" value="1"/>
</dbReference>
<evidence type="ECO:0008006" key="3">
    <source>
        <dbReference type="Google" id="ProtNLM"/>
    </source>
</evidence>
<comment type="caution">
    <text evidence="1">The sequence shown here is derived from an EMBL/GenBank/DDBJ whole genome shotgun (WGS) entry which is preliminary data.</text>
</comment>
<dbReference type="PANTHER" id="PTHR34376:SF2">
    <property type="entry name" value="SERINE PROTEASE INHIBITOR, KAZAL-TYPE FAMILY PROTEIN"/>
    <property type="match status" value="1"/>
</dbReference>
<proteinExistence type="predicted"/>
<dbReference type="Proteomes" id="UP000250321">
    <property type="component" value="Unassembled WGS sequence"/>
</dbReference>
<organism evidence="1 2">
    <name type="scientific">Prunus yedoensis var. nudiflora</name>
    <dbReference type="NCBI Taxonomy" id="2094558"/>
    <lineage>
        <taxon>Eukaryota</taxon>
        <taxon>Viridiplantae</taxon>
        <taxon>Streptophyta</taxon>
        <taxon>Embryophyta</taxon>
        <taxon>Tracheophyta</taxon>
        <taxon>Spermatophyta</taxon>
        <taxon>Magnoliopsida</taxon>
        <taxon>eudicotyledons</taxon>
        <taxon>Gunneridae</taxon>
        <taxon>Pentapetalae</taxon>
        <taxon>rosids</taxon>
        <taxon>fabids</taxon>
        <taxon>Rosales</taxon>
        <taxon>Rosaceae</taxon>
        <taxon>Amygdaloideae</taxon>
        <taxon>Amygdaleae</taxon>
        <taxon>Prunus</taxon>
    </lineage>
</organism>